<feature type="non-terminal residue" evidence="1">
    <location>
        <position position="1"/>
    </location>
</feature>
<evidence type="ECO:0000313" key="1">
    <source>
        <dbReference type="EMBL" id="SVA73240.1"/>
    </source>
</evidence>
<proteinExistence type="predicted"/>
<dbReference type="AlphaFoldDB" id="A0A381Y8M1"/>
<accession>A0A381Y8M1</accession>
<protein>
    <submittedName>
        <fullName evidence="1">Uncharacterized protein</fullName>
    </submittedName>
</protein>
<name>A0A381Y8M1_9ZZZZ</name>
<dbReference type="EMBL" id="UINC01017615">
    <property type="protein sequence ID" value="SVA73240.1"/>
    <property type="molecule type" value="Genomic_DNA"/>
</dbReference>
<sequence>SPSHPALEPYSICGFISGVVHPIKHNDSNIILTISFSNKLKT</sequence>
<organism evidence="1">
    <name type="scientific">marine metagenome</name>
    <dbReference type="NCBI Taxonomy" id="408172"/>
    <lineage>
        <taxon>unclassified sequences</taxon>
        <taxon>metagenomes</taxon>
        <taxon>ecological metagenomes</taxon>
    </lineage>
</organism>
<reference evidence="1" key="1">
    <citation type="submission" date="2018-05" db="EMBL/GenBank/DDBJ databases">
        <authorList>
            <person name="Lanie J.A."/>
            <person name="Ng W.-L."/>
            <person name="Kazmierczak K.M."/>
            <person name="Andrzejewski T.M."/>
            <person name="Davidsen T.M."/>
            <person name="Wayne K.J."/>
            <person name="Tettelin H."/>
            <person name="Glass J.I."/>
            <person name="Rusch D."/>
            <person name="Podicherti R."/>
            <person name="Tsui H.-C.T."/>
            <person name="Winkler M.E."/>
        </authorList>
    </citation>
    <scope>NUCLEOTIDE SEQUENCE</scope>
</reference>
<gene>
    <name evidence="1" type="ORF">METZ01_LOCUS126094</name>
</gene>